<proteinExistence type="predicted"/>
<feature type="domain" description="MADF" evidence="2">
    <location>
        <begin position="17"/>
        <end position="107"/>
    </location>
</feature>
<evidence type="ECO:0000259" key="2">
    <source>
        <dbReference type="PROSITE" id="PS51029"/>
    </source>
</evidence>
<comment type="subcellular location">
    <subcellularLocation>
        <location evidence="1">Nucleus</location>
    </subcellularLocation>
</comment>
<name>A0A482WYI8_LAOST</name>
<evidence type="ECO:0000256" key="1">
    <source>
        <dbReference type="PROSITE-ProRule" id="PRU00371"/>
    </source>
</evidence>
<dbReference type="GO" id="GO:0005634">
    <property type="term" value="C:nucleus"/>
    <property type="evidence" value="ECO:0007669"/>
    <property type="project" value="UniProtKB-SubCell"/>
</dbReference>
<dbReference type="SMART" id="SM00595">
    <property type="entry name" value="MADF"/>
    <property type="match status" value="1"/>
</dbReference>
<evidence type="ECO:0000259" key="3">
    <source>
        <dbReference type="PROSITE" id="PS51031"/>
    </source>
</evidence>
<dbReference type="PANTHER" id="PTHR12243:SF69">
    <property type="entry name" value="SI:CH73-59F11.3"/>
    <property type="match status" value="1"/>
</dbReference>
<dbReference type="InterPro" id="IPR006578">
    <property type="entry name" value="MADF-dom"/>
</dbReference>
<dbReference type="InParanoid" id="A0A482WYI8"/>
<dbReference type="PROSITE" id="PS51029">
    <property type="entry name" value="MADF"/>
    <property type="match status" value="1"/>
</dbReference>
<dbReference type="Pfam" id="PF02944">
    <property type="entry name" value="BESS"/>
    <property type="match status" value="1"/>
</dbReference>
<dbReference type="OrthoDB" id="6614169at2759"/>
<comment type="caution">
    <text evidence="4">The sequence shown here is derived from an EMBL/GenBank/DDBJ whole genome shotgun (WGS) entry which is preliminary data.</text>
</comment>
<dbReference type="PROSITE" id="PS51031">
    <property type="entry name" value="BESS"/>
    <property type="match status" value="1"/>
</dbReference>
<reference evidence="4 5" key="1">
    <citation type="journal article" date="2017" name="Gigascience">
        <title>Genome sequence of the small brown planthopper, Laodelphax striatellus.</title>
        <authorList>
            <person name="Zhu J."/>
            <person name="Jiang F."/>
            <person name="Wang X."/>
            <person name="Yang P."/>
            <person name="Bao Y."/>
            <person name="Zhao W."/>
            <person name="Wang W."/>
            <person name="Lu H."/>
            <person name="Wang Q."/>
            <person name="Cui N."/>
            <person name="Li J."/>
            <person name="Chen X."/>
            <person name="Luo L."/>
            <person name="Yu J."/>
            <person name="Kang L."/>
            <person name="Cui F."/>
        </authorList>
    </citation>
    <scope>NUCLEOTIDE SEQUENCE [LARGE SCALE GENOMIC DNA]</scope>
    <source>
        <strain evidence="4">Lst14</strain>
    </source>
</reference>
<dbReference type="Proteomes" id="UP000291343">
    <property type="component" value="Unassembled WGS sequence"/>
</dbReference>
<dbReference type="GO" id="GO:0006357">
    <property type="term" value="P:regulation of transcription by RNA polymerase II"/>
    <property type="evidence" value="ECO:0007669"/>
    <property type="project" value="TreeGrafter"/>
</dbReference>
<feature type="domain" description="BESS" evidence="3">
    <location>
        <begin position="224"/>
        <end position="263"/>
    </location>
</feature>
<keyword evidence="5" id="KW-1185">Reference proteome</keyword>
<organism evidence="4 5">
    <name type="scientific">Laodelphax striatellus</name>
    <name type="common">Small brown planthopper</name>
    <name type="synonym">Delphax striatella</name>
    <dbReference type="NCBI Taxonomy" id="195883"/>
    <lineage>
        <taxon>Eukaryota</taxon>
        <taxon>Metazoa</taxon>
        <taxon>Ecdysozoa</taxon>
        <taxon>Arthropoda</taxon>
        <taxon>Hexapoda</taxon>
        <taxon>Insecta</taxon>
        <taxon>Pterygota</taxon>
        <taxon>Neoptera</taxon>
        <taxon>Paraneoptera</taxon>
        <taxon>Hemiptera</taxon>
        <taxon>Auchenorrhyncha</taxon>
        <taxon>Fulgoroidea</taxon>
        <taxon>Delphacidae</taxon>
        <taxon>Criomorphinae</taxon>
        <taxon>Laodelphax</taxon>
    </lineage>
</organism>
<dbReference type="InterPro" id="IPR039353">
    <property type="entry name" value="TF_Adf1"/>
</dbReference>
<evidence type="ECO:0000313" key="5">
    <source>
        <dbReference type="Proteomes" id="UP000291343"/>
    </source>
</evidence>
<protein>
    <recommendedName>
        <fullName evidence="6">MADF domain-containing protein</fullName>
    </recommendedName>
</protein>
<dbReference type="GO" id="GO:0003677">
    <property type="term" value="F:DNA binding"/>
    <property type="evidence" value="ECO:0007669"/>
    <property type="project" value="InterPro"/>
</dbReference>
<gene>
    <name evidence="4" type="ORF">LSTR_LSTR003445</name>
</gene>
<dbReference type="GO" id="GO:0005667">
    <property type="term" value="C:transcription regulator complex"/>
    <property type="evidence" value="ECO:0007669"/>
    <property type="project" value="TreeGrafter"/>
</dbReference>
<dbReference type="PANTHER" id="PTHR12243">
    <property type="entry name" value="MADF DOMAIN TRANSCRIPTION FACTOR"/>
    <property type="match status" value="1"/>
</dbReference>
<evidence type="ECO:0000313" key="4">
    <source>
        <dbReference type="EMBL" id="RZF38639.1"/>
    </source>
</evidence>
<evidence type="ECO:0008006" key="6">
    <source>
        <dbReference type="Google" id="ProtNLM"/>
    </source>
</evidence>
<dbReference type="EMBL" id="QKKF02022000">
    <property type="protein sequence ID" value="RZF38639.1"/>
    <property type="molecule type" value="Genomic_DNA"/>
</dbReference>
<accession>A0A482WYI8</accession>
<keyword evidence="1" id="KW-0539">Nucleus</keyword>
<dbReference type="InterPro" id="IPR004210">
    <property type="entry name" value="BESS_motif"/>
</dbReference>
<dbReference type="AlphaFoldDB" id="A0A482WYI8"/>
<dbReference type="Pfam" id="PF10545">
    <property type="entry name" value="MADF_DNA_bdg"/>
    <property type="match status" value="1"/>
</dbReference>
<sequence>MSSNGTNGFLWRGGPESLIREVFARQPIWDLRSHAHHNRELVARLWEEISDILKAPTDTIKTKWKHLRDNFRTELKKTVRGAGDPIKPYQSQWTYFNDLLFLKEQMMRKITHNSTATGTYNDQDITSEDGFVSVAVESEMVTEEGRLVERHPNFFGHSLFDDNNSDVFDNAVTNSEHLWPQQESTRKRKSCQDETTFNYPKVNVLERLPSATLNYVDSLNDTSNDDDYHFLMSLLPYVKSLTLAKKMHLRLKLQEVVCEFIYNIKIPKDGSSADNCRNLRGKKNEINRGRAKVEKNDN</sequence>